<organism evidence="1 2">
    <name type="scientific">Streptomyces argenteolus</name>
    <dbReference type="NCBI Taxonomy" id="67274"/>
    <lineage>
        <taxon>Bacteria</taxon>
        <taxon>Bacillati</taxon>
        <taxon>Actinomycetota</taxon>
        <taxon>Actinomycetes</taxon>
        <taxon>Kitasatosporales</taxon>
        <taxon>Streptomycetaceae</taxon>
        <taxon>Streptomyces</taxon>
    </lineage>
</organism>
<evidence type="ECO:0000313" key="2">
    <source>
        <dbReference type="Proteomes" id="UP001602322"/>
    </source>
</evidence>
<sequence length="113" mass="11808">MDAEYLTRALTAGLPSRVDSPVGFVRRRLTDKIPPHVPAVPSPPPQGAPVHRVMLECTRCGAPGRPEALPDGLCRPCRTSSEGDAPEEAAEALPGAPDVRALAAGLRGLLKSP</sequence>
<comment type="caution">
    <text evidence="1">The sequence shown here is derived from an EMBL/GenBank/DDBJ whole genome shotgun (WGS) entry which is preliminary data.</text>
</comment>
<accession>A0ABW6X282</accession>
<name>A0ABW6X282_9ACTN</name>
<dbReference type="EMBL" id="JBIBEG010000002">
    <property type="protein sequence ID" value="MFF5895747.1"/>
    <property type="molecule type" value="Genomic_DNA"/>
</dbReference>
<dbReference type="RefSeq" id="WP_387899838.1">
    <property type="nucleotide sequence ID" value="NZ_JBIBEG010000002.1"/>
</dbReference>
<dbReference type="Proteomes" id="UP001602322">
    <property type="component" value="Unassembled WGS sequence"/>
</dbReference>
<evidence type="ECO:0000313" key="1">
    <source>
        <dbReference type="EMBL" id="MFF5895747.1"/>
    </source>
</evidence>
<proteinExistence type="predicted"/>
<reference evidence="1 2" key="1">
    <citation type="submission" date="2024-10" db="EMBL/GenBank/DDBJ databases">
        <title>The Natural Products Discovery Center: Release of the First 8490 Sequenced Strains for Exploring Actinobacteria Biosynthetic Diversity.</title>
        <authorList>
            <person name="Kalkreuter E."/>
            <person name="Kautsar S.A."/>
            <person name="Yang D."/>
            <person name="Bader C.D."/>
            <person name="Teijaro C.N."/>
            <person name="Fluegel L."/>
            <person name="Davis C.M."/>
            <person name="Simpson J.R."/>
            <person name="Lauterbach L."/>
            <person name="Steele A.D."/>
            <person name="Gui C."/>
            <person name="Meng S."/>
            <person name="Li G."/>
            <person name="Viehrig K."/>
            <person name="Ye F."/>
            <person name="Su P."/>
            <person name="Kiefer A.F."/>
            <person name="Nichols A."/>
            <person name="Cepeda A.J."/>
            <person name="Yan W."/>
            <person name="Fan B."/>
            <person name="Jiang Y."/>
            <person name="Adhikari A."/>
            <person name="Zheng C.-J."/>
            <person name="Schuster L."/>
            <person name="Cowan T.M."/>
            <person name="Smanski M.J."/>
            <person name="Chevrette M.G."/>
            <person name="De Carvalho L.P.S."/>
            <person name="Shen B."/>
        </authorList>
    </citation>
    <scope>NUCLEOTIDE SEQUENCE [LARGE SCALE GENOMIC DNA]</scope>
    <source>
        <strain evidence="1 2">NPDC012540</strain>
    </source>
</reference>
<protein>
    <submittedName>
        <fullName evidence="1">Uncharacterized protein</fullName>
    </submittedName>
</protein>
<keyword evidence="2" id="KW-1185">Reference proteome</keyword>
<gene>
    <name evidence="1" type="ORF">ACFY8O_07440</name>
</gene>